<dbReference type="GO" id="GO:0043025">
    <property type="term" value="C:neuronal cell body"/>
    <property type="evidence" value="ECO:0007669"/>
    <property type="project" value="TreeGrafter"/>
</dbReference>
<dbReference type="Pfam" id="PF13927">
    <property type="entry name" value="Ig_3"/>
    <property type="match status" value="1"/>
</dbReference>
<dbReference type="PANTHER" id="PTHR45080">
    <property type="entry name" value="CONTACTIN 5"/>
    <property type="match status" value="1"/>
</dbReference>
<dbReference type="GO" id="GO:0030424">
    <property type="term" value="C:axon"/>
    <property type="evidence" value="ECO:0007669"/>
    <property type="project" value="TreeGrafter"/>
</dbReference>
<keyword evidence="7" id="KW-0325">Glycoprotein</keyword>
<proteinExistence type="predicted"/>
<dbReference type="OrthoDB" id="504170at2759"/>
<evidence type="ECO:0000256" key="7">
    <source>
        <dbReference type="ARBA" id="ARBA00023180"/>
    </source>
</evidence>
<evidence type="ECO:0000256" key="9">
    <source>
        <dbReference type="SAM" id="Phobius"/>
    </source>
</evidence>
<dbReference type="InterPro" id="IPR003599">
    <property type="entry name" value="Ig_sub"/>
</dbReference>
<keyword evidence="3 10" id="KW-0732">Signal</keyword>
<name>A0A6I9P5T3_9TELE</name>
<keyword evidence="2 9" id="KW-0812">Transmembrane</keyword>
<feature type="domain" description="Ig-like" evidence="11">
    <location>
        <begin position="300"/>
        <end position="387"/>
    </location>
</feature>
<keyword evidence="8" id="KW-0393">Immunoglobulin domain</keyword>
<gene>
    <name evidence="13" type="primary">ncam3</name>
</gene>
<dbReference type="GO" id="GO:0050808">
    <property type="term" value="P:synapse organization"/>
    <property type="evidence" value="ECO:0007669"/>
    <property type="project" value="TreeGrafter"/>
</dbReference>
<dbReference type="Gene3D" id="2.60.40.10">
    <property type="entry name" value="Immunoglobulins"/>
    <property type="match status" value="4"/>
</dbReference>
<accession>A0A6I9P5T3</accession>
<evidence type="ECO:0000259" key="11">
    <source>
        <dbReference type="PROSITE" id="PS50835"/>
    </source>
</evidence>
<dbReference type="GO" id="GO:0005886">
    <property type="term" value="C:plasma membrane"/>
    <property type="evidence" value="ECO:0007669"/>
    <property type="project" value="TreeGrafter"/>
</dbReference>
<dbReference type="RefSeq" id="XP_010785889.1">
    <property type="nucleotide sequence ID" value="XM_010787587.1"/>
</dbReference>
<dbReference type="CDD" id="cd00096">
    <property type="entry name" value="Ig"/>
    <property type="match status" value="1"/>
</dbReference>
<evidence type="ECO:0000256" key="5">
    <source>
        <dbReference type="ARBA" id="ARBA00023136"/>
    </source>
</evidence>
<dbReference type="KEGG" id="ncc:104959682"/>
<dbReference type="PROSITE" id="PS50835">
    <property type="entry name" value="IG_LIKE"/>
    <property type="match status" value="4"/>
</dbReference>
<dbReference type="FunFam" id="2.60.40.10:FF:000032">
    <property type="entry name" value="palladin isoform X1"/>
    <property type="match status" value="1"/>
</dbReference>
<evidence type="ECO:0000256" key="1">
    <source>
        <dbReference type="ARBA" id="ARBA00004167"/>
    </source>
</evidence>
<sequence>MTDLSALILKMAFLLLPLLHCTDAKMDIIFSKQDVLLGEEILLLCKAGAEGEITWHKDGEEIIDEEKVTKQDETSSKLRIKNATMQDVGKYSCVCEFDSGHNDDTSTQLYVYEGPSFGSTNTYHEFLEGTDGIVPCLVMGQPAVDVHWLRDGEEISSNGGKRVRRLPDNTVLIEKVKRKDAGTYVCRAQIRGRPVYQQLPVSVVVNAPPSVRLREEVKKVLAGPETNVSLLCLVDGLPKPNITWNMPVTFDPSHHQFNSDRSQLTIKSVARGDYGEYICTATNKIAESTATFMFHVYEAPEVFVSAEQQSVSVGERVTVSCNISGHPQPELHWLNKQNGRILDSGSGRVRVEDGALVIDEAVPSDGGLYSCMAVSNSGNASRDVAIYTKVSSMTKGTVFGIVMVIFLVVFLVVDATCCYRNRCGLLMSISTKLFGQKVPGLKMLEEGEGTTNGEVKLNGLSTPRGSVQNAGLQTFPKEGGALPEITCDKASLTKHEKKTPGSDTADA</sequence>
<dbReference type="SUPFAM" id="SSF48726">
    <property type="entry name" value="Immunoglobulin"/>
    <property type="match status" value="4"/>
</dbReference>
<dbReference type="InterPro" id="IPR009138">
    <property type="entry name" value="Neural_cell_adh"/>
</dbReference>
<dbReference type="PANTHER" id="PTHR45080:SF29">
    <property type="entry name" value="NEURAL CELL ADHESION MOLECULE 1-LIKE ISOFORM X1"/>
    <property type="match status" value="1"/>
</dbReference>
<dbReference type="AlphaFoldDB" id="A0A6I9P5T3"/>
<feature type="domain" description="Ig-like" evidence="11">
    <location>
        <begin position="209"/>
        <end position="291"/>
    </location>
</feature>
<dbReference type="InterPro" id="IPR050958">
    <property type="entry name" value="Cell_Adh-Cytoskel_Orgn"/>
</dbReference>
<feature type="transmembrane region" description="Helical" evidence="9">
    <location>
        <begin position="398"/>
        <end position="419"/>
    </location>
</feature>
<evidence type="ECO:0000256" key="6">
    <source>
        <dbReference type="ARBA" id="ARBA00023157"/>
    </source>
</evidence>
<feature type="domain" description="Ig-like" evidence="11">
    <location>
        <begin position="115"/>
        <end position="202"/>
    </location>
</feature>
<keyword evidence="6" id="KW-1015">Disulfide bond</keyword>
<dbReference type="PRINTS" id="PR01838">
    <property type="entry name" value="NCAMFAMILY"/>
</dbReference>
<evidence type="ECO:0000313" key="13">
    <source>
        <dbReference type="RefSeq" id="XP_010785889.1"/>
    </source>
</evidence>
<feature type="signal peptide" evidence="10">
    <location>
        <begin position="1"/>
        <end position="24"/>
    </location>
</feature>
<dbReference type="CTD" id="566122"/>
<dbReference type="InterPro" id="IPR003598">
    <property type="entry name" value="Ig_sub2"/>
</dbReference>
<evidence type="ECO:0000256" key="10">
    <source>
        <dbReference type="SAM" id="SignalP"/>
    </source>
</evidence>
<dbReference type="InterPro" id="IPR013098">
    <property type="entry name" value="Ig_I-set"/>
</dbReference>
<keyword evidence="4 9" id="KW-1133">Transmembrane helix</keyword>
<keyword evidence="5 9" id="KW-0472">Membrane</keyword>
<evidence type="ECO:0000256" key="3">
    <source>
        <dbReference type="ARBA" id="ARBA00022729"/>
    </source>
</evidence>
<comment type="subcellular location">
    <subcellularLocation>
        <location evidence="1">Membrane</location>
        <topology evidence="1">Single-pass membrane protein</topology>
    </subcellularLocation>
</comment>
<reference evidence="13" key="1">
    <citation type="submission" date="2025-08" db="UniProtKB">
        <authorList>
            <consortium name="RefSeq"/>
        </authorList>
    </citation>
    <scope>IDENTIFICATION</scope>
    <source>
        <tissue evidence="13">Muscle</tissue>
    </source>
</reference>
<feature type="chain" id="PRO_5026695781" evidence="10">
    <location>
        <begin position="25"/>
        <end position="507"/>
    </location>
</feature>
<dbReference type="SMART" id="SM00409">
    <property type="entry name" value="IG"/>
    <property type="match status" value="4"/>
</dbReference>
<evidence type="ECO:0000256" key="2">
    <source>
        <dbReference type="ARBA" id="ARBA00022692"/>
    </source>
</evidence>
<dbReference type="InterPro" id="IPR007110">
    <property type="entry name" value="Ig-like_dom"/>
</dbReference>
<keyword evidence="12" id="KW-1185">Reference proteome</keyword>
<dbReference type="GO" id="GO:0007156">
    <property type="term" value="P:homophilic cell adhesion via plasma membrane adhesion molecules"/>
    <property type="evidence" value="ECO:0007669"/>
    <property type="project" value="TreeGrafter"/>
</dbReference>
<feature type="domain" description="Ig-like" evidence="11">
    <location>
        <begin position="17"/>
        <end position="110"/>
    </location>
</feature>
<dbReference type="Pfam" id="PF07679">
    <property type="entry name" value="I-set"/>
    <property type="match status" value="3"/>
</dbReference>
<evidence type="ECO:0000256" key="8">
    <source>
        <dbReference type="ARBA" id="ARBA00023319"/>
    </source>
</evidence>
<dbReference type="Proteomes" id="UP000504611">
    <property type="component" value="Unplaced"/>
</dbReference>
<dbReference type="InterPro" id="IPR013783">
    <property type="entry name" value="Ig-like_fold"/>
</dbReference>
<dbReference type="SMART" id="SM00408">
    <property type="entry name" value="IGc2"/>
    <property type="match status" value="4"/>
</dbReference>
<protein>
    <submittedName>
        <fullName evidence="13">Neural cell adhesion molecule 1</fullName>
    </submittedName>
</protein>
<evidence type="ECO:0000256" key="4">
    <source>
        <dbReference type="ARBA" id="ARBA00022989"/>
    </source>
</evidence>
<organism evidence="12 13">
    <name type="scientific">Notothenia coriiceps</name>
    <name type="common">black rockcod</name>
    <dbReference type="NCBI Taxonomy" id="8208"/>
    <lineage>
        <taxon>Eukaryota</taxon>
        <taxon>Metazoa</taxon>
        <taxon>Chordata</taxon>
        <taxon>Craniata</taxon>
        <taxon>Vertebrata</taxon>
        <taxon>Euteleostomi</taxon>
        <taxon>Actinopterygii</taxon>
        <taxon>Neopterygii</taxon>
        <taxon>Teleostei</taxon>
        <taxon>Neoteleostei</taxon>
        <taxon>Acanthomorphata</taxon>
        <taxon>Eupercaria</taxon>
        <taxon>Perciformes</taxon>
        <taxon>Notothenioidei</taxon>
        <taxon>Nototheniidae</taxon>
        <taxon>Notothenia</taxon>
    </lineage>
</organism>
<dbReference type="GO" id="GO:0008046">
    <property type="term" value="F:axon guidance receptor activity"/>
    <property type="evidence" value="ECO:0007669"/>
    <property type="project" value="TreeGrafter"/>
</dbReference>
<dbReference type="InterPro" id="IPR036179">
    <property type="entry name" value="Ig-like_dom_sf"/>
</dbReference>
<evidence type="ECO:0000313" key="12">
    <source>
        <dbReference type="Proteomes" id="UP000504611"/>
    </source>
</evidence>